<gene>
    <name evidence="1" type="ORF">MILVUS5_LOCUS14691</name>
</gene>
<name>A0ACB0JQI1_TRIPR</name>
<proteinExistence type="predicted"/>
<reference evidence="1" key="1">
    <citation type="submission" date="2023-10" db="EMBL/GenBank/DDBJ databases">
        <authorList>
            <person name="Rodriguez Cubillos JULIANA M."/>
            <person name="De Vega J."/>
        </authorList>
    </citation>
    <scope>NUCLEOTIDE SEQUENCE</scope>
</reference>
<sequence length="100" mass="11077">MLASIAIDRVKSLGGFNPVNINDPHVIEIANFAVNEYNKEKTVTKLKLVRIIKGESQVVAGINYRLIILASDASSARNYEAIVFEKQNFKSITSFKLAHA</sequence>
<comment type="caution">
    <text evidence="1">The sequence shown here is derived from an EMBL/GenBank/DDBJ whole genome shotgun (WGS) entry which is preliminary data.</text>
</comment>
<accession>A0ACB0JQI1</accession>
<evidence type="ECO:0000313" key="1">
    <source>
        <dbReference type="EMBL" id="CAJ2645865.1"/>
    </source>
</evidence>
<dbReference type="Proteomes" id="UP001177021">
    <property type="component" value="Unassembled WGS sequence"/>
</dbReference>
<keyword evidence="2" id="KW-1185">Reference proteome</keyword>
<evidence type="ECO:0000313" key="2">
    <source>
        <dbReference type="Proteomes" id="UP001177021"/>
    </source>
</evidence>
<organism evidence="1 2">
    <name type="scientific">Trifolium pratense</name>
    <name type="common">Red clover</name>
    <dbReference type="NCBI Taxonomy" id="57577"/>
    <lineage>
        <taxon>Eukaryota</taxon>
        <taxon>Viridiplantae</taxon>
        <taxon>Streptophyta</taxon>
        <taxon>Embryophyta</taxon>
        <taxon>Tracheophyta</taxon>
        <taxon>Spermatophyta</taxon>
        <taxon>Magnoliopsida</taxon>
        <taxon>eudicotyledons</taxon>
        <taxon>Gunneridae</taxon>
        <taxon>Pentapetalae</taxon>
        <taxon>rosids</taxon>
        <taxon>fabids</taxon>
        <taxon>Fabales</taxon>
        <taxon>Fabaceae</taxon>
        <taxon>Papilionoideae</taxon>
        <taxon>50 kb inversion clade</taxon>
        <taxon>NPAAA clade</taxon>
        <taxon>Hologalegina</taxon>
        <taxon>IRL clade</taxon>
        <taxon>Trifolieae</taxon>
        <taxon>Trifolium</taxon>
    </lineage>
</organism>
<dbReference type="EMBL" id="CASHSV030000109">
    <property type="protein sequence ID" value="CAJ2645865.1"/>
    <property type="molecule type" value="Genomic_DNA"/>
</dbReference>
<protein>
    <submittedName>
        <fullName evidence="1">Uncharacterized protein</fullName>
    </submittedName>
</protein>